<protein>
    <recommendedName>
        <fullName evidence="3">inorganic diphosphatase</fullName>
        <ecNumber evidence="3">3.6.1.1</ecNumber>
    </recommendedName>
    <alternativeName>
        <fullName evidence="7">Pyrophosphate phospho-hydrolase</fullName>
    </alternativeName>
</protein>
<evidence type="ECO:0000256" key="3">
    <source>
        <dbReference type="ARBA" id="ARBA00012146"/>
    </source>
</evidence>
<keyword evidence="5" id="KW-0378">Hydrolase</keyword>
<proteinExistence type="inferred from homology"/>
<dbReference type="Gene3D" id="3.90.80.10">
    <property type="entry name" value="Inorganic pyrophosphatase"/>
    <property type="match status" value="1"/>
</dbReference>
<evidence type="ECO:0000313" key="8">
    <source>
        <dbReference type="EMBL" id="KAL3234532.1"/>
    </source>
</evidence>
<dbReference type="EC" id="3.6.1.1" evidence="3"/>
<dbReference type="PROSITE" id="PS00387">
    <property type="entry name" value="PPASE"/>
    <property type="match status" value="1"/>
</dbReference>
<comment type="cofactor">
    <cofactor evidence="1">
        <name>Mg(2+)</name>
        <dbReference type="ChEBI" id="CHEBI:18420"/>
    </cofactor>
</comment>
<sequence length="301" mass="34497">MGITSGAFRLTQLSSILNGSRRFYSHTIQGSKYSKNFKQYLKLNNGEVGSYFHDIPVSVDTEAKTVNMVVEVPRWSNGKFEISKNLEFNPIVQDVKKDKVRFVHNIFPYHGYIHNYGAIPQTWENKAELNKIPGVKDGLYGDNDPLDCCDIGAPLLHMGDVKKVKVLGSLALIDDGELDWKIIVINTEDPLTEKVNSLKDVEEHFPGLLNATREWFRKYKIPMGKPENRFGFDGEFLESDKSMEVIQHCHKSWLKLIGDKTGLEDVTDLPVTKRCGNWVFKEEDIKPDTKIPEEVHKWYHV</sequence>
<dbReference type="PANTHER" id="PTHR10286">
    <property type="entry name" value="INORGANIC PYROPHOSPHATASE"/>
    <property type="match status" value="1"/>
</dbReference>
<evidence type="ECO:0000256" key="4">
    <source>
        <dbReference type="ARBA" id="ARBA00022723"/>
    </source>
</evidence>
<dbReference type="Pfam" id="PF00719">
    <property type="entry name" value="Pyrophosphatase"/>
    <property type="match status" value="1"/>
</dbReference>
<organism evidence="8 9">
    <name type="scientific">Nakaseomyces bracarensis</name>
    <dbReference type="NCBI Taxonomy" id="273131"/>
    <lineage>
        <taxon>Eukaryota</taxon>
        <taxon>Fungi</taxon>
        <taxon>Dikarya</taxon>
        <taxon>Ascomycota</taxon>
        <taxon>Saccharomycotina</taxon>
        <taxon>Saccharomycetes</taxon>
        <taxon>Saccharomycetales</taxon>
        <taxon>Saccharomycetaceae</taxon>
        <taxon>Nakaseomyces</taxon>
    </lineage>
</organism>
<evidence type="ECO:0000256" key="7">
    <source>
        <dbReference type="ARBA" id="ARBA00032535"/>
    </source>
</evidence>
<dbReference type="SUPFAM" id="SSF50324">
    <property type="entry name" value="Inorganic pyrophosphatase"/>
    <property type="match status" value="1"/>
</dbReference>
<evidence type="ECO:0000256" key="1">
    <source>
        <dbReference type="ARBA" id="ARBA00001946"/>
    </source>
</evidence>
<accession>A0ABR4NZC8</accession>
<name>A0ABR4NZC8_9SACH</name>
<evidence type="ECO:0000256" key="6">
    <source>
        <dbReference type="ARBA" id="ARBA00022842"/>
    </source>
</evidence>
<evidence type="ECO:0000313" key="9">
    <source>
        <dbReference type="Proteomes" id="UP001623330"/>
    </source>
</evidence>
<evidence type="ECO:0000256" key="5">
    <source>
        <dbReference type="ARBA" id="ARBA00022801"/>
    </source>
</evidence>
<comment type="similarity">
    <text evidence="2">Belongs to the PPase family.</text>
</comment>
<dbReference type="InterPro" id="IPR008162">
    <property type="entry name" value="Pyrophosphatase"/>
</dbReference>
<keyword evidence="4" id="KW-0479">Metal-binding</keyword>
<dbReference type="CDD" id="cd00412">
    <property type="entry name" value="pyrophosphatase"/>
    <property type="match status" value="1"/>
</dbReference>
<reference evidence="8 9" key="1">
    <citation type="submission" date="2024-05" db="EMBL/GenBank/DDBJ databases">
        <title>Long read based assembly of the Candida bracarensis genome reveals expanded adhesin content.</title>
        <authorList>
            <person name="Marcet-Houben M."/>
            <person name="Ksiezopolska E."/>
            <person name="Gabaldon T."/>
        </authorList>
    </citation>
    <scope>NUCLEOTIDE SEQUENCE [LARGE SCALE GENOMIC DNA]</scope>
    <source>
        <strain evidence="8 9">CBM6</strain>
    </source>
</reference>
<dbReference type="EMBL" id="JBEVYD010000003">
    <property type="protein sequence ID" value="KAL3234532.1"/>
    <property type="molecule type" value="Genomic_DNA"/>
</dbReference>
<comment type="caution">
    <text evidence="8">The sequence shown here is derived from an EMBL/GenBank/DDBJ whole genome shotgun (WGS) entry which is preliminary data.</text>
</comment>
<dbReference type="InterPro" id="IPR036649">
    <property type="entry name" value="Pyrophosphatase_sf"/>
</dbReference>
<keyword evidence="9" id="KW-1185">Reference proteome</keyword>
<gene>
    <name evidence="8" type="ORF">RNJ44_03294</name>
</gene>
<keyword evidence="6" id="KW-0460">Magnesium</keyword>
<evidence type="ECO:0000256" key="2">
    <source>
        <dbReference type="ARBA" id="ARBA00006220"/>
    </source>
</evidence>
<dbReference type="Proteomes" id="UP001623330">
    <property type="component" value="Unassembled WGS sequence"/>
</dbReference>